<reference evidence="1 2" key="1">
    <citation type="submission" date="2019-08" db="EMBL/GenBank/DDBJ databases">
        <authorList>
            <person name="Peeters C."/>
        </authorList>
    </citation>
    <scope>NUCLEOTIDE SEQUENCE [LARGE SCALE GENOMIC DNA]</scope>
    <source>
        <strain evidence="1 2">LMG 18089</strain>
    </source>
</reference>
<dbReference type="Proteomes" id="UP000364291">
    <property type="component" value="Unassembled WGS sequence"/>
</dbReference>
<accession>A0A5E5P1T0</accession>
<sequence>MSPYDPRPEGLNTDPAPPSVVQTLMLHQMNSALCDFAKRWTLDGDYLRCRSCARPVIASRADMPFSHAHGCKAAKTAEAYPWREFVRLLGPLISSTGEVNT</sequence>
<dbReference type="OrthoDB" id="8945405at2"/>
<evidence type="ECO:0000313" key="1">
    <source>
        <dbReference type="EMBL" id="VVG70656.1"/>
    </source>
</evidence>
<gene>
    <name evidence="1" type="ORF">PAP18089_01620</name>
</gene>
<dbReference type="EMBL" id="CABPSX010000002">
    <property type="protein sequence ID" value="VVG70656.1"/>
    <property type="molecule type" value="Genomic_DNA"/>
</dbReference>
<protein>
    <submittedName>
        <fullName evidence="1">Uncharacterized protein</fullName>
    </submittedName>
</protein>
<dbReference type="RefSeq" id="WP_094068785.1">
    <property type="nucleotide sequence ID" value="NZ_CABPSX010000002.1"/>
</dbReference>
<evidence type="ECO:0000313" key="2">
    <source>
        <dbReference type="Proteomes" id="UP000364291"/>
    </source>
</evidence>
<dbReference type="AlphaFoldDB" id="A0A5E5P1T0"/>
<proteinExistence type="predicted"/>
<organism evidence="1 2">
    <name type="scientific">Pandoraea apista</name>
    <dbReference type="NCBI Taxonomy" id="93218"/>
    <lineage>
        <taxon>Bacteria</taxon>
        <taxon>Pseudomonadati</taxon>
        <taxon>Pseudomonadota</taxon>
        <taxon>Betaproteobacteria</taxon>
        <taxon>Burkholderiales</taxon>
        <taxon>Burkholderiaceae</taxon>
        <taxon>Pandoraea</taxon>
    </lineage>
</organism>
<name>A0A5E5P1T0_9BURK</name>